<name>A0ABM6M327_9SPHN</name>
<dbReference type="InterPro" id="IPR011006">
    <property type="entry name" value="CheY-like_superfamily"/>
</dbReference>
<dbReference type="InterPro" id="IPR052048">
    <property type="entry name" value="ST_Response_Regulator"/>
</dbReference>
<proteinExistence type="predicted"/>
<feature type="modified residue" description="4-aspartylphosphate" evidence="1">
    <location>
        <position position="55"/>
    </location>
</feature>
<reference evidence="3 4" key="1">
    <citation type="submission" date="2017-03" db="EMBL/GenBank/DDBJ databases">
        <title>Complete genome sequence of Blastomonas fulva degrading microcsystin LR.</title>
        <authorList>
            <person name="Lee H.-g."/>
            <person name="Jin L."/>
            <person name="oh H.-M."/>
        </authorList>
    </citation>
    <scope>NUCLEOTIDE SEQUENCE [LARGE SCALE GENOMIC DNA]</scope>
    <source>
        <strain evidence="3 4">T2</strain>
    </source>
</reference>
<accession>A0ABM6M327</accession>
<evidence type="ECO:0000313" key="3">
    <source>
        <dbReference type="EMBL" id="ASR50201.1"/>
    </source>
</evidence>
<evidence type="ECO:0000313" key="4">
    <source>
        <dbReference type="Proteomes" id="UP000258016"/>
    </source>
</evidence>
<dbReference type="PROSITE" id="PS50110">
    <property type="entry name" value="RESPONSE_REGULATORY"/>
    <property type="match status" value="1"/>
</dbReference>
<feature type="domain" description="Response regulatory" evidence="2">
    <location>
        <begin position="5"/>
        <end position="116"/>
    </location>
</feature>
<protein>
    <recommendedName>
        <fullName evidence="2">Response regulatory domain-containing protein</fullName>
    </recommendedName>
</protein>
<dbReference type="InterPro" id="IPR001789">
    <property type="entry name" value="Sig_transdc_resp-reg_receiver"/>
</dbReference>
<dbReference type="PANTHER" id="PTHR43228">
    <property type="entry name" value="TWO-COMPONENT RESPONSE REGULATOR"/>
    <property type="match status" value="1"/>
</dbReference>
<dbReference type="Gene3D" id="3.40.50.2300">
    <property type="match status" value="1"/>
</dbReference>
<dbReference type="Proteomes" id="UP000258016">
    <property type="component" value="Chromosome"/>
</dbReference>
<organism evidence="3 4">
    <name type="scientific">Blastomonas fulva</name>
    <dbReference type="NCBI Taxonomy" id="1550728"/>
    <lineage>
        <taxon>Bacteria</taxon>
        <taxon>Pseudomonadati</taxon>
        <taxon>Pseudomonadota</taxon>
        <taxon>Alphaproteobacteria</taxon>
        <taxon>Sphingomonadales</taxon>
        <taxon>Sphingomonadaceae</taxon>
        <taxon>Blastomonas</taxon>
    </lineage>
</organism>
<evidence type="ECO:0000256" key="1">
    <source>
        <dbReference type="PROSITE-ProRule" id="PRU00169"/>
    </source>
</evidence>
<evidence type="ECO:0000259" key="2">
    <source>
        <dbReference type="PROSITE" id="PS50110"/>
    </source>
</evidence>
<dbReference type="SUPFAM" id="SSF52172">
    <property type="entry name" value="CheY-like"/>
    <property type="match status" value="1"/>
</dbReference>
<sequence>MGAKTILLVEDEFIIRFTLADFLRDIGYHVLEAGDGREGLDILNSGQSIDLMVTDVHMPGGVDGIELAEHSKMLVPGRPVVVCSAHMSISECYPADEFHSKPYILPALAALIERLIGDPWQKNSQTHLA</sequence>
<keyword evidence="4" id="KW-1185">Reference proteome</keyword>
<dbReference type="SMART" id="SM00448">
    <property type="entry name" value="REC"/>
    <property type="match status" value="1"/>
</dbReference>
<keyword evidence="1" id="KW-0597">Phosphoprotein</keyword>
<gene>
    <name evidence="3" type="ORF">B5J99_00860</name>
</gene>
<dbReference type="EMBL" id="CP020083">
    <property type="protein sequence ID" value="ASR50201.1"/>
    <property type="molecule type" value="Genomic_DNA"/>
</dbReference>
<dbReference type="Pfam" id="PF00072">
    <property type="entry name" value="Response_reg"/>
    <property type="match status" value="1"/>
</dbReference>
<dbReference type="PANTHER" id="PTHR43228:SF1">
    <property type="entry name" value="TWO-COMPONENT RESPONSE REGULATOR ARR22"/>
    <property type="match status" value="1"/>
</dbReference>